<keyword evidence="3" id="KW-1185">Reference proteome</keyword>
<dbReference type="InterPro" id="IPR036390">
    <property type="entry name" value="WH_DNA-bd_sf"/>
</dbReference>
<name>A0A4V2YDE0_9ACTN</name>
<dbReference type="Proteomes" id="UP000294543">
    <property type="component" value="Unassembled WGS sequence"/>
</dbReference>
<dbReference type="SUPFAM" id="SSF46785">
    <property type="entry name" value="Winged helix' DNA-binding domain"/>
    <property type="match status" value="1"/>
</dbReference>
<organism evidence="2 3">
    <name type="scientific">Nonomuraea diastatica</name>
    <dbReference type="NCBI Taxonomy" id="1848329"/>
    <lineage>
        <taxon>Bacteria</taxon>
        <taxon>Bacillati</taxon>
        <taxon>Actinomycetota</taxon>
        <taxon>Actinomycetes</taxon>
        <taxon>Streptosporangiales</taxon>
        <taxon>Streptosporangiaceae</taxon>
        <taxon>Nonomuraea</taxon>
    </lineage>
</organism>
<dbReference type="OrthoDB" id="3697068at2"/>
<dbReference type="RefSeq" id="WP_132515408.1">
    <property type="nucleotide sequence ID" value="NZ_SMKP01000134.1"/>
</dbReference>
<protein>
    <submittedName>
        <fullName evidence="2">MarR family transcriptional regulator</fullName>
    </submittedName>
</protein>
<comment type="caution">
    <text evidence="2">The sequence shown here is derived from an EMBL/GenBank/DDBJ whole genome shotgun (WGS) entry which is preliminary data.</text>
</comment>
<evidence type="ECO:0000313" key="3">
    <source>
        <dbReference type="Proteomes" id="UP000294543"/>
    </source>
</evidence>
<reference evidence="2 3" key="1">
    <citation type="submission" date="2019-03" db="EMBL/GenBank/DDBJ databases">
        <title>Draft genome sequences of novel Actinobacteria.</title>
        <authorList>
            <person name="Sahin N."/>
            <person name="Ay H."/>
            <person name="Saygin H."/>
        </authorList>
    </citation>
    <scope>NUCLEOTIDE SEQUENCE [LARGE SCALE GENOMIC DNA]</scope>
    <source>
        <strain evidence="2 3">KC712</strain>
    </source>
</reference>
<evidence type="ECO:0000313" key="2">
    <source>
        <dbReference type="EMBL" id="TDD14996.1"/>
    </source>
</evidence>
<dbReference type="InterPro" id="IPR036388">
    <property type="entry name" value="WH-like_DNA-bd_sf"/>
</dbReference>
<evidence type="ECO:0000256" key="1">
    <source>
        <dbReference type="SAM" id="MobiDB-lite"/>
    </source>
</evidence>
<dbReference type="Gene3D" id="1.10.10.10">
    <property type="entry name" value="Winged helix-like DNA-binding domain superfamily/Winged helix DNA-binding domain"/>
    <property type="match status" value="1"/>
</dbReference>
<accession>A0A4V2YDE0</accession>
<gene>
    <name evidence="2" type="ORF">E1294_35770</name>
</gene>
<proteinExistence type="predicted"/>
<dbReference type="EMBL" id="SMKP01000134">
    <property type="protein sequence ID" value="TDD14996.1"/>
    <property type="molecule type" value="Genomic_DNA"/>
</dbReference>
<dbReference type="AlphaFoldDB" id="A0A4V2YDE0"/>
<sequence>MQQHRPIGYWLRLLDQLIEEHLNRVLAAEALHRRHWQTMNLLRAAPAAQDTIAETLRPFWSASSVGVDEVLDELVRRAWITSRQPYGLTPAGEAAHTTLARIVERAARQINEGVGAKQYDDTVEVLRHMVKNTENLRRSAPSRRATEPGRPQPGAQF</sequence>
<feature type="region of interest" description="Disordered" evidence="1">
    <location>
        <begin position="132"/>
        <end position="157"/>
    </location>
</feature>